<proteinExistence type="predicted"/>
<accession>A0A7X1F502</accession>
<evidence type="ECO:0000313" key="3">
    <source>
        <dbReference type="Proteomes" id="UP000520156"/>
    </source>
</evidence>
<dbReference type="RefSeq" id="WP_185681889.1">
    <property type="nucleotide sequence ID" value="NZ_JACLAU010000001.1"/>
</dbReference>
<evidence type="ECO:0000259" key="1">
    <source>
        <dbReference type="Pfam" id="PF07287"/>
    </source>
</evidence>
<organism evidence="2 3">
    <name type="scientific">Novosphingobium aerophilum</name>
    <dbReference type="NCBI Taxonomy" id="2839843"/>
    <lineage>
        <taxon>Bacteria</taxon>
        <taxon>Pseudomonadati</taxon>
        <taxon>Pseudomonadota</taxon>
        <taxon>Alphaproteobacteria</taxon>
        <taxon>Sphingomonadales</taxon>
        <taxon>Sphingomonadaceae</taxon>
        <taxon>Novosphingobium</taxon>
    </lineage>
</organism>
<dbReference type="Pfam" id="PF07287">
    <property type="entry name" value="AtuA"/>
    <property type="match status" value="1"/>
</dbReference>
<comment type="caution">
    <text evidence="2">The sequence shown here is derived from an EMBL/GenBank/DDBJ whole genome shotgun (WGS) entry which is preliminary data.</text>
</comment>
<keyword evidence="3" id="KW-1185">Reference proteome</keyword>
<dbReference type="PANTHER" id="PTHR47472:SF1">
    <property type="entry name" value="DUF1446-DOMAIN-CONTAINING PROTEIN"/>
    <property type="match status" value="1"/>
</dbReference>
<dbReference type="InterPro" id="IPR010839">
    <property type="entry name" value="AtuA_N"/>
</dbReference>
<gene>
    <name evidence="2" type="ORF">H7F49_02135</name>
</gene>
<dbReference type="Proteomes" id="UP000520156">
    <property type="component" value="Unassembled WGS sequence"/>
</dbReference>
<protein>
    <submittedName>
        <fullName evidence="2">DUF1446 domain-containing protein</fullName>
    </submittedName>
</protein>
<sequence length="447" mass="46763">MTTRPIRIGAGAGFSGDRIEPATALLEHAGLDYLAFECLAERTIGLAQAARQLDPDGGYDPLLEARMRAALPLASRGGVRLISNMGAANPLAAARATTRIARELGLSGYRTAAVVGDDVLDLIMARPYPLIDREGTSCDLGSAVVSANAYMGVGGIVDALALGADCVLTGRVCDPALFLAPLVHAFGWSLDDWDRLGQGTMVGHLLECAGQLCGGYFADPGVKDVPDLARLGFPFAEVDQDGGATFAKLEGAGGLLTEATCKEQLLYEILDPAAYLQADVVADFTGARIAPLGPDRVRVEGARGRPCPGSLKVSICYEDGFSGEGQISYAGPGAAERGRLALDIVRERLRMDGTDTSAMQFDLIGVDSVDRRSDDSSTAPREVRVRVAGRSATLGGAERIGAEVEALYTNGPMGGGGVTRSARKVLAVASTLIERQLVRPQVIMEVA</sequence>
<evidence type="ECO:0000313" key="2">
    <source>
        <dbReference type="EMBL" id="MBC2650500.1"/>
    </source>
</evidence>
<reference evidence="2 3" key="1">
    <citation type="submission" date="2020-08" db="EMBL/GenBank/DDBJ databases">
        <title>The genome sequence of Novosphingobium flavum 4Y4.</title>
        <authorList>
            <person name="Liu Y."/>
        </authorList>
    </citation>
    <scope>NUCLEOTIDE SEQUENCE [LARGE SCALE GENOMIC DNA]</scope>
    <source>
        <strain evidence="2 3">4Y4</strain>
    </source>
</reference>
<name>A0A7X1F502_9SPHN</name>
<dbReference type="AlphaFoldDB" id="A0A7X1F502"/>
<dbReference type="EMBL" id="JACLAU010000001">
    <property type="protein sequence ID" value="MBC2650500.1"/>
    <property type="molecule type" value="Genomic_DNA"/>
</dbReference>
<dbReference type="PANTHER" id="PTHR47472">
    <property type="entry name" value="PROPIONYL-COA CARBOXYLASE"/>
    <property type="match status" value="1"/>
</dbReference>
<feature type="domain" description="Acyclic terpene utilisation N-terminal" evidence="1">
    <location>
        <begin position="6"/>
        <end position="442"/>
    </location>
</feature>